<gene>
    <name evidence="2" type="ORF">H5P30_02425</name>
</gene>
<dbReference type="EMBL" id="JACHVA010000030">
    <property type="protein sequence ID" value="MBC2600630.1"/>
    <property type="molecule type" value="Genomic_DNA"/>
</dbReference>
<keyword evidence="3" id="KW-1185">Reference proteome</keyword>
<sequence length="390" mass="46043">MNNLTGIAGYEVISQRCKSDLDELEAVLEREPERCPYCAAPGPRSKGRYLRKVRHRSGYVRSTFLLVHTRRFWCWRCKRSFLPTLPGIRPYRQSSELFRKEVHQRHEDGICASTLAKRERIGQATVERIYHQHTELEVRKRSNRDCPRMLGIDEHTLGKKNRFCTTFCDLGNNRVFEVRPGRSEKELSGFLASLPGREKVEVVCIDLSQSYRKLVRRWFPNARIVADRFHAVRALAHHFTGLCREIAPEITRNSGLLAILRTRPGRLSQKQIRRRQELFDKHPTLEPLYLKRWQIHSLLCQKSCTAKKCRSNAKELYRHIEELQQQGFAQLKTLAKTLQQWIEPIATMWRFTKNNAITEGFHRKMKLIQRRAFGFRNFENYRLRVLAQCQ</sequence>
<evidence type="ECO:0000313" key="3">
    <source>
        <dbReference type="Proteomes" id="UP000525652"/>
    </source>
</evidence>
<dbReference type="Pfam" id="PF01610">
    <property type="entry name" value="DDE_Tnp_ISL3"/>
    <property type="match status" value="1"/>
</dbReference>
<feature type="domain" description="Transposase IS204/IS1001/IS1096/IS1165 DDE" evidence="1">
    <location>
        <begin position="150"/>
        <end position="385"/>
    </location>
</feature>
<dbReference type="PANTHER" id="PTHR33498:SF1">
    <property type="entry name" value="TRANSPOSASE FOR INSERTION SEQUENCE ELEMENT IS1557"/>
    <property type="match status" value="1"/>
</dbReference>
<proteinExistence type="predicted"/>
<protein>
    <submittedName>
        <fullName evidence="2">ISL3 family transposase</fullName>
    </submittedName>
</protein>
<reference evidence="2 3" key="1">
    <citation type="submission" date="2020-07" db="EMBL/GenBank/DDBJ databases">
        <authorList>
            <person name="Feng X."/>
        </authorList>
    </citation>
    <scope>NUCLEOTIDE SEQUENCE [LARGE SCALE GENOMIC DNA]</scope>
    <source>
        <strain evidence="2 3">JCM14086</strain>
    </source>
</reference>
<dbReference type="PANTHER" id="PTHR33498">
    <property type="entry name" value="TRANSPOSASE FOR INSERTION SEQUENCE ELEMENT IS1557"/>
    <property type="match status" value="1"/>
</dbReference>
<organism evidence="2 3">
    <name type="scientific">Puniceicoccus vermicola</name>
    <dbReference type="NCBI Taxonomy" id="388746"/>
    <lineage>
        <taxon>Bacteria</taxon>
        <taxon>Pseudomonadati</taxon>
        <taxon>Verrucomicrobiota</taxon>
        <taxon>Opitutia</taxon>
        <taxon>Puniceicoccales</taxon>
        <taxon>Puniceicoccaceae</taxon>
        <taxon>Puniceicoccus</taxon>
    </lineage>
</organism>
<dbReference type="RefSeq" id="WP_185691373.1">
    <property type="nucleotide sequence ID" value="NZ_JBEPNX010000001.1"/>
</dbReference>
<evidence type="ECO:0000313" key="2">
    <source>
        <dbReference type="EMBL" id="MBC2600630.1"/>
    </source>
</evidence>
<evidence type="ECO:0000259" key="1">
    <source>
        <dbReference type="Pfam" id="PF01610"/>
    </source>
</evidence>
<accession>A0A7X1AXH6</accession>
<dbReference type="Proteomes" id="UP000525652">
    <property type="component" value="Unassembled WGS sequence"/>
</dbReference>
<dbReference type="InterPro" id="IPR047951">
    <property type="entry name" value="Transpos_ISL3"/>
</dbReference>
<dbReference type="NCBIfam" id="NF033550">
    <property type="entry name" value="transpos_ISL3"/>
    <property type="match status" value="1"/>
</dbReference>
<dbReference type="InterPro" id="IPR002560">
    <property type="entry name" value="Transposase_DDE"/>
</dbReference>
<dbReference type="AlphaFoldDB" id="A0A7X1AXH6"/>
<name>A0A7X1AXH6_9BACT</name>
<comment type="caution">
    <text evidence="2">The sequence shown here is derived from an EMBL/GenBank/DDBJ whole genome shotgun (WGS) entry which is preliminary data.</text>
</comment>